<dbReference type="Proteomes" id="UP000298061">
    <property type="component" value="Unassembled WGS sequence"/>
</dbReference>
<evidence type="ECO:0000313" key="2">
    <source>
        <dbReference type="EMBL" id="TFY81624.1"/>
    </source>
</evidence>
<reference evidence="2 3" key="1">
    <citation type="submission" date="2019-02" db="EMBL/GenBank/DDBJ databases">
        <title>Genome sequencing of the rare red list fungi Hericium alpestre (H. flagellum).</title>
        <authorList>
            <person name="Buettner E."/>
            <person name="Kellner H."/>
        </authorList>
    </citation>
    <scope>NUCLEOTIDE SEQUENCE [LARGE SCALE GENOMIC DNA]</scope>
    <source>
        <strain evidence="2 3">DSM 108284</strain>
    </source>
</reference>
<organism evidence="2 3">
    <name type="scientific">Hericium alpestre</name>
    <dbReference type="NCBI Taxonomy" id="135208"/>
    <lineage>
        <taxon>Eukaryota</taxon>
        <taxon>Fungi</taxon>
        <taxon>Dikarya</taxon>
        <taxon>Basidiomycota</taxon>
        <taxon>Agaricomycotina</taxon>
        <taxon>Agaricomycetes</taxon>
        <taxon>Russulales</taxon>
        <taxon>Hericiaceae</taxon>
        <taxon>Hericium</taxon>
    </lineage>
</organism>
<evidence type="ECO:0000313" key="3">
    <source>
        <dbReference type="Proteomes" id="UP000298061"/>
    </source>
</evidence>
<feature type="region of interest" description="Disordered" evidence="1">
    <location>
        <begin position="94"/>
        <end position="123"/>
    </location>
</feature>
<feature type="compositionally biased region" description="Polar residues" evidence="1">
    <location>
        <begin position="216"/>
        <end position="228"/>
    </location>
</feature>
<feature type="region of interest" description="Disordered" evidence="1">
    <location>
        <begin position="190"/>
        <end position="228"/>
    </location>
</feature>
<keyword evidence="3" id="KW-1185">Reference proteome</keyword>
<accession>A0A4Z0A5H1</accession>
<evidence type="ECO:0000256" key="1">
    <source>
        <dbReference type="SAM" id="MobiDB-lite"/>
    </source>
</evidence>
<comment type="caution">
    <text evidence="2">The sequence shown here is derived from an EMBL/GenBank/DDBJ whole genome shotgun (WGS) entry which is preliminary data.</text>
</comment>
<protein>
    <submittedName>
        <fullName evidence="2">Uncharacterized protein</fullName>
    </submittedName>
</protein>
<dbReference type="OrthoDB" id="6247875at2759"/>
<feature type="compositionally biased region" description="Low complexity" evidence="1">
    <location>
        <begin position="96"/>
        <end position="110"/>
    </location>
</feature>
<dbReference type="EMBL" id="SFCI01000191">
    <property type="protein sequence ID" value="TFY81624.1"/>
    <property type="molecule type" value="Genomic_DNA"/>
</dbReference>
<sequence length="228" mass="24221">MPALPDSAGSPPENPYDEDHYRAMLATTGDRTVFQVGGIDQDLCIPPPASLDLEVGPYGEHASGVDTSRFESFFSDVDFSIMPEADFRDLANSAFSQPADSPASNSNSPSFFGAPMHGQDQASTSDYGADMMQYLNTEAESSTRFVSFDEHARTQSLTAPLSMSNALNVDFNGSTHASGYAQETTFVPYAPPAGASNAGTRRVAGSWKKAAIPDSPVQSRSSSWAVPS</sequence>
<proteinExistence type="predicted"/>
<gene>
    <name evidence="2" type="ORF">EWM64_g2395</name>
</gene>
<dbReference type="AlphaFoldDB" id="A0A4Z0A5H1"/>
<name>A0A4Z0A5H1_9AGAM</name>